<evidence type="ECO:0008006" key="12">
    <source>
        <dbReference type="Google" id="ProtNLM"/>
    </source>
</evidence>
<accession>A0A653C3S7</accession>
<dbReference type="Proteomes" id="UP000410492">
    <property type="component" value="Unassembled WGS sequence"/>
</dbReference>
<keyword evidence="8" id="KW-0675">Receptor</keyword>
<evidence type="ECO:0000256" key="4">
    <source>
        <dbReference type="ARBA" id="ARBA00022692"/>
    </source>
</evidence>
<keyword evidence="6" id="KW-1133">Transmembrane helix</keyword>
<dbReference type="GO" id="GO:0004984">
    <property type="term" value="F:olfactory receptor activity"/>
    <property type="evidence" value="ECO:0007669"/>
    <property type="project" value="InterPro"/>
</dbReference>
<dbReference type="InterPro" id="IPR004117">
    <property type="entry name" value="7tm6_olfct_rcpt"/>
</dbReference>
<evidence type="ECO:0000313" key="11">
    <source>
        <dbReference type="Proteomes" id="UP000410492"/>
    </source>
</evidence>
<keyword evidence="3" id="KW-0716">Sensory transduction</keyword>
<dbReference type="AlphaFoldDB" id="A0A653C3S7"/>
<keyword evidence="4" id="KW-0812">Transmembrane</keyword>
<name>A0A653C3S7_CALMS</name>
<keyword evidence="7" id="KW-0472">Membrane</keyword>
<protein>
    <recommendedName>
        <fullName evidence="12">Odorant receptor</fullName>
    </recommendedName>
</protein>
<dbReference type="PANTHER" id="PTHR21137:SF35">
    <property type="entry name" value="ODORANT RECEPTOR 19A-RELATED"/>
    <property type="match status" value="1"/>
</dbReference>
<evidence type="ECO:0000256" key="3">
    <source>
        <dbReference type="ARBA" id="ARBA00022606"/>
    </source>
</evidence>
<evidence type="ECO:0000256" key="1">
    <source>
        <dbReference type="ARBA" id="ARBA00004651"/>
    </source>
</evidence>
<evidence type="ECO:0000256" key="6">
    <source>
        <dbReference type="ARBA" id="ARBA00022989"/>
    </source>
</evidence>
<keyword evidence="9" id="KW-0807">Transducer</keyword>
<keyword evidence="5" id="KW-0552">Olfaction</keyword>
<sequence>LGAIIFLCGYIVALFCFSYAGQRLKDESLSVSDVLYKLDWYRITAYEQKNILYMTARSQYPLILDASPIGNYGYPLFLMVCI</sequence>
<dbReference type="EMBL" id="CAACVG010006864">
    <property type="protein sequence ID" value="VEN42198.1"/>
    <property type="molecule type" value="Genomic_DNA"/>
</dbReference>
<dbReference type="GO" id="GO:0007165">
    <property type="term" value="P:signal transduction"/>
    <property type="evidence" value="ECO:0007669"/>
    <property type="project" value="UniProtKB-KW"/>
</dbReference>
<comment type="subcellular location">
    <subcellularLocation>
        <location evidence="1">Cell membrane</location>
        <topology evidence="1">Multi-pass membrane protein</topology>
    </subcellularLocation>
</comment>
<proteinExistence type="predicted"/>
<evidence type="ECO:0000256" key="8">
    <source>
        <dbReference type="ARBA" id="ARBA00023170"/>
    </source>
</evidence>
<gene>
    <name evidence="10" type="ORF">CALMAC_LOCUS5774</name>
</gene>
<evidence type="ECO:0000256" key="9">
    <source>
        <dbReference type="ARBA" id="ARBA00023224"/>
    </source>
</evidence>
<keyword evidence="2" id="KW-1003">Cell membrane</keyword>
<dbReference type="OrthoDB" id="6614360at2759"/>
<evidence type="ECO:0000313" key="10">
    <source>
        <dbReference type="EMBL" id="VEN42198.1"/>
    </source>
</evidence>
<organism evidence="10 11">
    <name type="scientific">Callosobruchus maculatus</name>
    <name type="common">Southern cowpea weevil</name>
    <name type="synonym">Pulse bruchid</name>
    <dbReference type="NCBI Taxonomy" id="64391"/>
    <lineage>
        <taxon>Eukaryota</taxon>
        <taxon>Metazoa</taxon>
        <taxon>Ecdysozoa</taxon>
        <taxon>Arthropoda</taxon>
        <taxon>Hexapoda</taxon>
        <taxon>Insecta</taxon>
        <taxon>Pterygota</taxon>
        <taxon>Neoptera</taxon>
        <taxon>Endopterygota</taxon>
        <taxon>Coleoptera</taxon>
        <taxon>Polyphaga</taxon>
        <taxon>Cucujiformia</taxon>
        <taxon>Chrysomeloidea</taxon>
        <taxon>Chrysomelidae</taxon>
        <taxon>Bruchinae</taxon>
        <taxon>Bruchini</taxon>
        <taxon>Callosobruchus</taxon>
    </lineage>
</organism>
<evidence type="ECO:0000256" key="5">
    <source>
        <dbReference type="ARBA" id="ARBA00022725"/>
    </source>
</evidence>
<feature type="non-terminal residue" evidence="10">
    <location>
        <position position="1"/>
    </location>
</feature>
<evidence type="ECO:0000256" key="2">
    <source>
        <dbReference type="ARBA" id="ARBA00022475"/>
    </source>
</evidence>
<keyword evidence="11" id="KW-1185">Reference proteome</keyword>
<dbReference type="GO" id="GO:0005549">
    <property type="term" value="F:odorant binding"/>
    <property type="evidence" value="ECO:0007669"/>
    <property type="project" value="InterPro"/>
</dbReference>
<reference evidence="10 11" key="1">
    <citation type="submission" date="2019-01" db="EMBL/GenBank/DDBJ databases">
        <authorList>
            <person name="Sayadi A."/>
        </authorList>
    </citation>
    <scope>NUCLEOTIDE SEQUENCE [LARGE SCALE GENOMIC DNA]</scope>
</reference>
<dbReference type="GO" id="GO:0005886">
    <property type="term" value="C:plasma membrane"/>
    <property type="evidence" value="ECO:0007669"/>
    <property type="project" value="UniProtKB-SubCell"/>
</dbReference>
<evidence type="ECO:0000256" key="7">
    <source>
        <dbReference type="ARBA" id="ARBA00023136"/>
    </source>
</evidence>
<dbReference type="Pfam" id="PF02949">
    <property type="entry name" value="7tm_6"/>
    <property type="match status" value="1"/>
</dbReference>
<dbReference type="PANTHER" id="PTHR21137">
    <property type="entry name" value="ODORANT RECEPTOR"/>
    <property type="match status" value="1"/>
</dbReference>
<feature type="non-terminal residue" evidence="10">
    <location>
        <position position="82"/>
    </location>
</feature>